<sequence>MKNPNLKIPLVLINTYGLPIFVILVYSELHGLYNKNNQCYITDKELSRRLNRSISSIQRAMHELRKYSLIQTKQKSNYKGRFITVTPVDMKKFLLIPVKVIRNKDLSLGALLVYGSLYSRHHKQIKINADKHQENASLIISVTNQELANELGKTSRFIQIKVKELLQNNYIAINSINGVGVEINLLPVDNSKKDGRPTDNLRTKCVATHEQNEHPPTNKMRSHPRTKRATNKYLIDNINKGDDSSSSSSNKDRPPIRKTRKRSNNYFEVGEPLKEPVYYDSIPNENDMPPQTPYIEITKEVAELNTLDHQISIQKATQQTSPITAKSGSRSGNKDIDRSTKPTRKNYYEYNGFNLEYQVDQLRKMLNRKTGKRYPITTQRPLIEQRLKEGFTLYDFEKAIDYLIQQKQSISVKELVINISNYLNKINSN</sequence>
<feature type="region of interest" description="Disordered" evidence="1">
    <location>
        <begin position="207"/>
        <end position="226"/>
    </location>
</feature>
<protein>
    <submittedName>
        <fullName evidence="2">Uncharacterized protein</fullName>
    </submittedName>
</protein>
<evidence type="ECO:0000313" key="3">
    <source>
        <dbReference type="Proteomes" id="UP000067598"/>
    </source>
</evidence>
<dbReference type="InterPro" id="IPR036388">
    <property type="entry name" value="WH-like_DNA-bd_sf"/>
</dbReference>
<comment type="caution">
    <text evidence="2">The sequence shown here is derived from an EMBL/GenBank/DDBJ whole genome shotgun (WGS) entry which is preliminary data.</text>
</comment>
<dbReference type="EMBL" id="LJGP01000005">
    <property type="protein sequence ID" value="KWU04798.1"/>
    <property type="molecule type" value="Genomic_DNA"/>
</dbReference>
<accession>A0A109DG32</accession>
<feature type="region of interest" description="Disordered" evidence="1">
    <location>
        <begin position="315"/>
        <end position="342"/>
    </location>
</feature>
<dbReference type="PATRIC" id="fig|47770.28.peg.1516"/>
<dbReference type="Gene3D" id="1.10.10.10">
    <property type="entry name" value="Winged helix-like DNA-binding domain superfamily/Winged helix DNA-binding domain"/>
    <property type="match status" value="1"/>
</dbReference>
<name>A0A109DG32_9LACO</name>
<dbReference type="Proteomes" id="UP000067598">
    <property type="component" value="Unassembled WGS sequence"/>
</dbReference>
<dbReference type="RefSeq" id="WP_060461651.1">
    <property type="nucleotide sequence ID" value="NZ_LJGP01000005.1"/>
</dbReference>
<reference evidence="2 3" key="1">
    <citation type="journal article" date="2016" name="Microbiology (Mosc.)">
        <title>Comparison of Lactobacillus crispatus isolates from Lactobacillus-dominated vaginal microbiomes with isolates from microbiomes containing bacterial vaginosis-associated bacteria.</title>
        <authorList>
            <person name="Abdelmaksoud A.A."/>
            <person name="Koparde V.N."/>
            <person name="Sheth N.U."/>
            <person name="Serrano M.G."/>
            <person name="Glascock A.L."/>
            <person name="Fettweis J.M."/>
            <person name="Strauss Iii J.F."/>
            <person name="Buck G.A."/>
            <person name="Jefferson K.K."/>
        </authorList>
    </citation>
    <scope>NUCLEOTIDE SEQUENCE [LARGE SCALE GENOMIC DNA]</scope>
    <source>
        <strain evidence="2 3">VMC3</strain>
    </source>
</reference>
<proteinExistence type="predicted"/>
<dbReference type="AlphaFoldDB" id="A0A109DG32"/>
<dbReference type="Pfam" id="PF13730">
    <property type="entry name" value="HTH_36"/>
    <property type="match status" value="1"/>
</dbReference>
<evidence type="ECO:0000313" key="2">
    <source>
        <dbReference type="EMBL" id="KWU04798.1"/>
    </source>
</evidence>
<evidence type="ECO:0000256" key="1">
    <source>
        <dbReference type="SAM" id="MobiDB-lite"/>
    </source>
</evidence>
<feature type="region of interest" description="Disordered" evidence="1">
    <location>
        <begin position="236"/>
        <end position="267"/>
    </location>
</feature>
<organism evidence="2 3">
    <name type="scientific">Lactobacillus crispatus</name>
    <dbReference type="NCBI Taxonomy" id="47770"/>
    <lineage>
        <taxon>Bacteria</taxon>
        <taxon>Bacillati</taxon>
        <taxon>Bacillota</taxon>
        <taxon>Bacilli</taxon>
        <taxon>Lactobacillales</taxon>
        <taxon>Lactobacillaceae</taxon>
        <taxon>Lactobacillus</taxon>
    </lineage>
</organism>
<feature type="compositionally biased region" description="Polar residues" evidence="1">
    <location>
        <begin position="315"/>
        <end position="331"/>
    </location>
</feature>
<gene>
    <name evidence="2" type="ORF">AEL95_00930</name>
</gene>